<dbReference type="RefSeq" id="WP_123687721.1">
    <property type="nucleotide sequence ID" value="NZ_AP019700.1"/>
</dbReference>
<dbReference type="Proteomes" id="UP000278222">
    <property type="component" value="Unassembled WGS sequence"/>
</dbReference>
<dbReference type="OrthoDB" id="9798430at2"/>
<dbReference type="Pfam" id="PF00903">
    <property type="entry name" value="Glyoxalase"/>
    <property type="match status" value="1"/>
</dbReference>
<dbReference type="PANTHER" id="PTHR36503">
    <property type="entry name" value="BLR2520 PROTEIN"/>
    <property type="match status" value="1"/>
</dbReference>
<dbReference type="Gene3D" id="3.10.180.10">
    <property type="entry name" value="2,3-Dihydroxybiphenyl 1,2-Dioxygenase, domain 1"/>
    <property type="match status" value="1"/>
</dbReference>
<dbReference type="InterPro" id="IPR037523">
    <property type="entry name" value="VOC_core"/>
</dbReference>
<dbReference type="PROSITE" id="PS51819">
    <property type="entry name" value="VOC"/>
    <property type="match status" value="1"/>
</dbReference>
<comment type="caution">
    <text evidence="2">The sequence shown here is derived from an EMBL/GenBank/DDBJ whole genome shotgun (WGS) entry which is preliminary data.</text>
</comment>
<dbReference type="InterPro" id="IPR004360">
    <property type="entry name" value="Glyas_Fos-R_dOase_dom"/>
</dbReference>
<dbReference type="SUPFAM" id="SSF54593">
    <property type="entry name" value="Glyoxalase/Bleomycin resistance protein/Dihydroxybiphenyl dioxygenase"/>
    <property type="match status" value="1"/>
</dbReference>
<evidence type="ECO:0000313" key="3">
    <source>
        <dbReference type="Proteomes" id="UP000278222"/>
    </source>
</evidence>
<protein>
    <recommendedName>
        <fullName evidence="1">VOC domain-containing protein</fullName>
    </recommendedName>
</protein>
<evidence type="ECO:0000313" key="2">
    <source>
        <dbReference type="EMBL" id="ROQ03311.1"/>
    </source>
</evidence>
<dbReference type="CDD" id="cd07251">
    <property type="entry name" value="VOC_like"/>
    <property type="match status" value="1"/>
</dbReference>
<dbReference type="InterPro" id="IPR029068">
    <property type="entry name" value="Glyas_Bleomycin-R_OHBP_Dase"/>
</dbReference>
<evidence type="ECO:0000259" key="1">
    <source>
        <dbReference type="PROSITE" id="PS51819"/>
    </source>
</evidence>
<sequence>MEQRLSLVTLGVRDLPRAQAFYERLGWARSVRSAVDVAFFQAGGMVISLWSRRSLAADAGVPEAGSGFAGIVLSHNVRSQGEVDAVLAEAIAAGATPLHPAREQDWGGYSGHFADPEGVIWEIAWNPGFPIAEDGSIRLPD</sequence>
<dbReference type="PANTHER" id="PTHR36503:SF1">
    <property type="entry name" value="BLR2520 PROTEIN"/>
    <property type="match status" value="1"/>
</dbReference>
<feature type="domain" description="VOC" evidence="1">
    <location>
        <begin position="4"/>
        <end position="126"/>
    </location>
</feature>
<reference evidence="2 3" key="1">
    <citation type="submission" date="2018-11" db="EMBL/GenBank/DDBJ databases">
        <title>Genomic Encyclopedia of Type Strains, Phase IV (KMG-IV): sequencing the most valuable type-strain genomes for metagenomic binning, comparative biology and taxonomic classification.</title>
        <authorList>
            <person name="Goeker M."/>
        </authorList>
    </citation>
    <scope>NUCLEOTIDE SEQUENCE [LARGE SCALE GENOMIC DNA]</scope>
    <source>
        <strain evidence="2 3">DSM 5900</strain>
    </source>
</reference>
<gene>
    <name evidence="2" type="ORF">EDC65_0072</name>
</gene>
<organism evidence="2 3">
    <name type="scientific">Stella humosa</name>
    <dbReference type="NCBI Taxonomy" id="94"/>
    <lineage>
        <taxon>Bacteria</taxon>
        <taxon>Pseudomonadati</taxon>
        <taxon>Pseudomonadota</taxon>
        <taxon>Alphaproteobacteria</taxon>
        <taxon>Rhodospirillales</taxon>
        <taxon>Stellaceae</taxon>
        <taxon>Stella</taxon>
    </lineage>
</organism>
<dbReference type="AlphaFoldDB" id="A0A3N1MI08"/>
<accession>A0A3N1MI08</accession>
<name>A0A3N1MI08_9PROT</name>
<dbReference type="EMBL" id="RJKX01000002">
    <property type="protein sequence ID" value="ROQ03311.1"/>
    <property type="molecule type" value="Genomic_DNA"/>
</dbReference>
<proteinExistence type="predicted"/>
<keyword evidence="3" id="KW-1185">Reference proteome</keyword>